<name>A0A9D4SH97_DERFA</name>
<dbReference type="PANTHER" id="PTHR14398:SF0">
    <property type="entry name" value="ZINC FINGER PROTEIN SWM"/>
    <property type="match status" value="1"/>
</dbReference>
<dbReference type="Gene3D" id="3.30.70.330">
    <property type="match status" value="1"/>
</dbReference>
<feature type="compositionally biased region" description="Polar residues" evidence="4">
    <location>
        <begin position="410"/>
        <end position="431"/>
    </location>
</feature>
<evidence type="ECO:0000313" key="6">
    <source>
        <dbReference type="EMBL" id="KAH7641020.1"/>
    </source>
</evidence>
<keyword evidence="1 2" id="KW-0694">RNA-binding</keyword>
<feature type="compositionally biased region" description="Low complexity" evidence="4">
    <location>
        <begin position="1"/>
        <end position="10"/>
    </location>
</feature>
<dbReference type="CDD" id="cd12257">
    <property type="entry name" value="RRM1_RBM26_like"/>
    <property type="match status" value="1"/>
</dbReference>
<feature type="compositionally biased region" description="Low complexity" evidence="4">
    <location>
        <begin position="459"/>
        <end position="470"/>
    </location>
</feature>
<feature type="compositionally biased region" description="Low complexity" evidence="4">
    <location>
        <begin position="48"/>
        <end position="59"/>
    </location>
</feature>
<feature type="region of interest" description="Disordered" evidence="4">
    <location>
        <begin position="252"/>
        <end position="319"/>
    </location>
</feature>
<feature type="compositionally biased region" description="Low complexity" evidence="4">
    <location>
        <begin position="264"/>
        <end position="275"/>
    </location>
</feature>
<accession>A0A9D4SH97</accession>
<dbReference type="Proteomes" id="UP000828236">
    <property type="component" value="Unassembled WGS sequence"/>
</dbReference>
<evidence type="ECO:0000256" key="4">
    <source>
        <dbReference type="SAM" id="MobiDB-lite"/>
    </source>
</evidence>
<feature type="compositionally biased region" description="Basic residues" evidence="4">
    <location>
        <begin position="281"/>
        <end position="291"/>
    </location>
</feature>
<feature type="region of interest" description="Disordered" evidence="4">
    <location>
        <begin position="399"/>
        <end position="443"/>
    </location>
</feature>
<dbReference type="InterPro" id="IPR045137">
    <property type="entry name" value="RBM26/27"/>
</dbReference>
<feature type="compositionally biased region" description="Low complexity" evidence="4">
    <location>
        <begin position="432"/>
        <end position="443"/>
    </location>
</feature>
<feature type="domain" description="RRM" evidence="5">
    <location>
        <begin position="314"/>
        <end position="399"/>
    </location>
</feature>
<feature type="coiled-coil region" evidence="3">
    <location>
        <begin position="498"/>
        <end position="532"/>
    </location>
</feature>
<evidence type="ECO:0000259" key="5">
    <source>
        <dbReference type="PROSITE" id="PS50102"/>
    </source>
</evidence>
<dbReference type="InterPro" id="IPR035979">
    <property type="entry name" value="RBD_domain_sf"/>
</dbReference>
<feature type="compositionally biased region" description="Low complexity" evidence="4">
    <location>
        <begin position="292"/>
        <end position="305"/>
    </location>
</feature>
<dbReference type="PROSITE" id="PS50102">
    <property type="entry name" value="RRM"/>
    <property type="match status" value="1"/>
</dbReference>
<dbReference type="AlphaFoldDB" id="A0A9D4SH97"/>
<dbReference type="GO" id="GO:0005634">
    <property type="term" value="C:nucleus"/>
    <property type="evidence" value="ECO:0007669"/>
    <property type="project" value="TreeGrafter"/>
</dbReference>
<reference evidence="6" key="1">
    <citation type="submission" date="2020-06" db="EMBL/GenBank/DDBJ databases">
        <authorList>
            <person name="Ji K."/>
            <person name="Li J."/>
        </authorList>
    </citation>
    <scope>NUCLEOTIDE SEQUENCE</scope>
    <source>
        <strain evidence="6">JKM2019</strain>
        <tissue evidence="6">Whole body</tissue>
    </source>
</reference>
<proteinExistence type="predicted"/>
<feature type="compositionally biased region" description="Basic residues" evidence="4">
    <location>
        <begin position="60"/>
        <end position="80"/>
    </location>
</feature>
<feature type="compositionally biased region" description="Low complexity" evidence="4">
    <location>
        <begin position="81"/>
        <end position="135"/>
    </location>
</feature>
<evidence type="ECO:0000256" key="3">
    <source>
        <dbReference type="SAM" id="Coils"/>
    </source>
</evidence>
<feature type="region of interest" description="Disordered" evidence="4">
    <location>
        <begin position="457"/>
        <end position="477"/>
    </location>
</feature>
<feature type="region of interest" description="Disordered" evidence="4">
    <location>
        <begin position="1"/>
        <end position="138"/>
    </location>
</feature>
<protein>
    <submittedName>
        <fullName evidence="6">Rna recognition rrm/rnp domain-like protein</fullName>
    </submittedName>
</protein>
<gene>
    <name evidence="6" type="ORF">HUG17_8489</name>
</gene>
<keyword evidence="3" id="KW-0175">Coiled coil</keyword>
<dbReference type="PANTHER" id="PTHR14398">
    <property type="entry name" value="RNA RECOGNITION RRM/RNP DOMAIN"/>
    <property type="match status" value="1"/>
</dbReference>
<dbReference type="SUPFAM" id="SSF54928">
    <property type="entry name" value="RNA-binding domain, RBD"/>
    <property type="match status" value="1"/>
</dbReference>
<comment type="caution">
    <text evidence="6">The sequence shown here is derived from an EMBL/GenBank/DDBJ whole genome shotgun (WGS) entry which is preliminary data.</text>
</comment>
<evidence type="ECO:0000256" key="2">
    <source>
        <dbReference type="PROSITE-ProRule" id="PRU00176"/>
    </source>
</evidence>
<evidence type="ECO:0000256" key="1">
    <source>
        <dbReference type="ARBA" id="ARBA00022884"/>
    </source>
</evidence>
<dbReference type="InterPro" id="IPR012677">
    <property type="entry name" value="Nucleotide-bd_a/b_plait_sf"/>
</dbReference>
<reference evidence="6" key="2">
    <citation type="journal article" date="2021" name="World Allergy Organ. J.">
        <title>Chromosome-level assembly of Dermatophagoides farinae genome and transcriptome reveals two novel allergens Der f 37 and Der f 39.</title>
        <authorList>
            <person name="Chen J."/>
            <person name="Cai Z."/>
            <person name="Fan D."/>
            <person name="Hu J."/>
            <person name="Hou Y."/>
            <person name="He Y."/>
            <person name="Zhang Z."/>
            <person name="Zhao Z."/>
            <person name="Gao P."/>
            <person name="Hu W."/>
            <person name="Sun J."/>
            <person name="Li J."/>
            <person name="Ji K."/>
        </authorList>
    </citation>
    <scope>NUCLEOTIDE SEQUENCE</scope>
    <source>
        <strain evidence="6">JKM2019</strain>
    </source>
</reference>
<dbReference type="GO" id="GO:0003723">
    <property type="term" value="F:RNA binding"/>
    <property type="evidence" value="ECO:0007669"/>
    <property type="project" value="UniProtKB-UniRule"/>
</dbReference>
<feature type="compositionally biased region" description="Low complexity" evidence="4">
    <location>
        <begin position="17"/>
        <end position="26"/>
    </location>
</feature>
<organism evidence="6">
    <name type="scientific">Dermatophagoides farinae</name>
    <name type="common">American house dust mite</name>
    <dbReference type="NCBI Taxonomy" id="6954"/>
    <lineage>
        <taxon>Eukaryota</taxon>
        <taxon>Metazoa</taxon>
        <taxon>Ecdysozoa</taxon>
        <taxon>Arthropoda</taxon>
        <taxon>Chelicerata</taxon>
        <taxon>Arachnida</taxon>
        <taxon>Acari</taxon>
        <taxon>Acariformes</taxon>
        <taxon>Sarcoptiformes</taxon>
        <taxon>Astigmata</taxon>
        <taxon>Psoroptidia</taxon>
        <taxon>Analgoidea</taxon>
        <taxon>Pyroglyphidae</taxon>
        <taxon>Dermatophagoidinae</taxon>
        <taxon>Dermatophagoides</taxon>
    </lineage>
</organism>
<sequence>MDPMSNNMNNRNRHHQSSWNNNRNNHGSGGNVGSWTSSNHHHHRNRQHNSTNNNNNRNRYQNRHRSSNGRNNHHHSHSHQSHGSSYTQQQQQSQYHHTNSSGPSQLTAATNTTTSSVSGSDNIYQQQHQQPQQPQTLSSNVLTQNPLQSNYFAVAAAAAAIAEPYNPEDAIFNQSQLMNYRSANLMTNTNSIQQPSTQQPNKMRHRHLVNVSLVGNDDDDNSNPPSQIINSSIVNHDHNHQQQQQDGNAHNIELTRTSGGGYGNQSQQQQQPLQHQLEHNHKNHHQNRRNNQRNNNNSQQRFNDNTTNKKNRSSTLLIQKIPPHQNRIDLLNDHFQKFGSIVNIKVGCAAIITDAGDGEKLDPESALIQYSSPFEANRAYRSTEPVLNNRFIKVFWARDREQQQQQQQQSDGSTNNINNMTSKRKFSTNNDQQQQPQAPQQQQDLRVEITKNMLKKFKQGQQQQNQQQEQAASSPPAKKVVFNAAAVAAARKRRTLLMQTYRQQSDELNRKLRELLLNQRHLMTKLEELKQQPIDTSKQQQGLKKLIETNMERIKEMQQKQLQLQQMIKTTTSASENPLTNSATNRVLRLEIDELLADVNDFMWLWHGWPIWIYRKLKYAPNTISANDRQQIKRLLTDQIPDPEQLSFVRRMIETQLPESDERKNRIEKLDRAISNTEHGRSFLIELLQKIDDLLGPQKPQSMELAHFNDLELQSQSMDNGSSSNKYVATSWKSLTEIFTKKPRSFRSRQFIELLMMKNIAKVQDVSAAATAAYAAETTTTTTIKKSNYVEKKN</sequence>
<dbReference type="InterPro" id="IPR000504">
    <property type="entry name" value="RRM_dom"/>
</dbReference>
<dbReference type="EMBL" id="SDOV01000005">
    <property type="protein sequence ID" value="KAH7641020.1"/>
    <property type="molecule type" value="Genomic_DNA"/>
</dbReference>